<proteinExistence type="predicted"/>
<keyword evidence="2" id="KW-1185">Reference proteome</keyword>
<dbReference type="EMBL" id="CP142149">
    <property type="protein sequence ID" value="WSE32614.1"/>
    <property type="molecule type" value="Genomic_DNA"/>
</dbReference>
<evidence type="ECO:0000313" key="1">
    <source>
        <dbReference type="EMBL" id="WSE32614.1"/>
    </source>
</evidence>
<reference evidence="1 2" key="1">
    <citation type="journal article" date="2015" name="Int. J. Syst. Evol. Microbiol.">
        <title>Amycolatopsis rhabdoformis sp. nov., an actinomycete isolated from a tropical forest soil.</title>
        <authorList>
            <person name="Souza W.R."/>
            <person name="Silva R.E."/>
            <person name="Goodfellow M."/>
            <person name="Busarakam K."/>
            <person name="Figueiro F.S."/>
            <person name="Ferreira D."/>
            <person name="Rodrigues-Filho E."/>
            <person name="Moraes L.A.B."/>
            <person name="Zucchi T.D."/>
        </authorList>
    </citation>
    <scope>NUCLEOTIDE SEQUENCE [LARGE SCALE GENOMIC DNA]</scope>
    <source>
        <strain evidence="1 2">NCIMB 14900</strain>
    </source>
</reference>
<organism evidence="1 2">
    <name type="scientific">Amycolatopsis rhabdoformis</name>
    <dbReference type="NCBI Taxonomy" id="1448059"/>
    <lineage>
        <taxon>Bacteria</taxon>
        <taxon>Bacillati</taxon>
        <taxon>Actinomycetota</taxon>
        <taxon>Actinomycetes</taxon>
        <taxon>Pseudonocardiales</taxon>
        <taxon>Pseudonocardiaceae</taxon>
        <taxon>Amycolatopsis</taxon>
    </lineage>
</organism>
<name>A0ABZ1IGD3_9PSEU</name>
<evidence type="ECO:0000313" key="2">
    <source>
        <dbReference type="Proteomes" id="UP001330812"/>
    </source>
</evidence>
<accession>A0ABZ1IGD3</accession>
<dbReference type="Proteomes" id="UP001330812">
    <property type="component" value="Chromosome"/>
</dbReference>
<sequence>MEELRIEGGTLASFAGVERWRDSLRRVSVVGCPTGVAALADLWARLPDVVRV</sequence>
<gene>
    <name evidence="1" type="ORF">VSH64_10900</name>
</gene>
<protein>
    <submittedName>
        <fullName evidence="1">Uncharacterized protein</fullName>
    </submittedName>
</protein>
<dbReference type="RefSeq" id="WP_326835421.1">
    <property type="nucleotide sequence ID" value="NZ_CP142149.1"/>
</dbReference>